<evidence type="ECO:0000256" key="11">
    <source>
        <dbReference type="ARBA" id="ARBA00022842"/>
    </source>
</evidence>
<dbReference type="InterPro" id="IPR048307">
    <property type="entry name" value="STT3_N"/>
</dbReference>
<evidence type="ECO:0000313" key="20">
    <source>
        <dbReference type="RefSeq" id="XP_026193693.1"/>
    </source>
</evidence>
<feature type="transmembrane region" description="Helical" evidence="16">
    <location>
        <begin position="378"/>
        <end position="398"/>
    </location>
</feature>
<keyword evidence="8" id="KW-0808">Transferase</keyword>
<comment type="cofactor">
    <cofactor evidence="2">
        <name>Mg(2+)</name>
        <dbReference type="ChEBI" id="CHEBI:18420"/>
    </cofactor>
</comment>
<comment type="pathway">
    <text evidence="4">Protein modification; protein glycosylation.</text>
</comment>
<dbReference type="GO" id="GO:0046872">
    <property type="term" value="F:metal ion binding"/>
    <property type="evidence" value="ECO:0007669"/>
    <property type="project" value="UniProtKB-KW"/>
</dbReference>
<gene>
    <name evidence="20" type="primary">LOC34619362</name>
</gene>
<feature type="domain" description="Oligosaccharyl transferase STT3 N-terminal" evidence="17">
    <location>
        <begin position="12"/>
        <end position="409"/>
    </location>
</feature>
<evidence type="ECO:0000256" key="9">
    <source>
        <dbReference type="ARBA" id="ARBA00022692"/>
    </source>
</evidence>
<comment type="similarity">
    <text evidence="5">Belongs to the STT3 family.</text>
</comment>
<dbReference type="GO" id="GO:0004579">
    <property type="term" value="F:dolichyl-diphosphooligosaccharide-protein glycotransferase activity"/>
    <property type="evidence" value="ECO:0007669"/>
    <property type="project" value="UniProtKB-EC"/>
</dbReference>
<feature type="transmembrane region" description="Helical" evidence="16">
    <location>
        <begin position="349"/>
        <end position="371"/>
    </location>
</feature>
<evidence type="ECO:0000256" key="6">
    <source>
        <dbReference type="ARBA" id="ARBA00012605"/>
    </source>
</evidence>
<dbReference type="UniPathway" id="UPA00378"/>
<keyword evidence="9 16" id="KW-0812">Transmembrane</keyword>
<evidence type="ECO:0000256" key="3">
    <source>
        <dbReference type="ARBA" id="ARBA00004127"/>
    </source>
</evidence>
<evidence type="ECO:0000259" key="17">
    <source>
        <dbReference type="Pfam" id="PF02516"/>
    </source>
</evidence>
<proteinExistence type="inferred from homology"/>
<dbReference type="OrthoDB" id="10261066at2759"/>
<evidence type="ECO:0000256" key="7">
    <source>
        <dbReference type="ARBA" id="ARBA00022676"/>
    </source>
</evidence>
<keyword evidence="19" id="KW-1185">Reference proteome</keyword>
<dbReference type="GeneID" id="34619362"/>
<evidence type="ECO:0000256" key="14">
    <source>
        <dbReference type="ARBA" id="ARBA00023211"/>
    </source>
</evidence>
<dbReference type="InterPro" id="IPR048999">
    <property type="entry name" value="STT3-PglB_core"/>
</dbReference>
<evidence type="ECO:0000256" key="8">
    <source>
        <dbReference type="ARBA" id="ARBA00022679"/>
    </source>
</evidence>
<keyword evidence="7" id="KW-0328">Glycosyltransferase</keyword>
<evidence type="ECO:0000313" key="19">
    <source>
        <dbReference type="Proteomes" id="UP000515125"/>
    </source>
</evidence>
<dbReference type="GO" id="GO:0012505">
    <property type="term" value="C:endomembrane system"/>
    <property type="evidence" value="ECO:0007669"/>
    <property type="project" value="UniProtKB-SubCell"/>
</dbReference>
<evidence type="ECO:0000259" key="18">
    <source>
        <dbReference type="Pfam" id="PF21436"/>
    </source>
</evidence>
<feature type="transmembrane region" description="Helical" evidence="16">
    <location>
        <begin position="404"/>
        <end position="422"/>
    </location>
</feature>
<dbReference type="GO" id="GO:0016020">
    <property type="term" value="C:membrane"/>
    <property type="evidence" value="ECO:0007669"/>
    <property type="project" value="InterPro"/>
</dbReference>
<dbReference type="Pfam" id="PF21436">
    <property type="entry name" value="STT3-PglB_core"/>
    <property type="match status" value="1"/>
</dbReference>
<dbReference type="Pfam" id="PF02516">
    <property type="entry name" value="STT3"/>
    <property type="match status" value="1"/>
</dbReference>
<feature type="transmembrane region" description="Helical" evidence="16">
    <location>
        <begin position="295"/>
        <end position="318"/>
    </location>
</feature>
<keyword evidence="12 16" id="KW-1133">Transmembrane helix</keyword>
<reference evidence="20" key="1">
    <citation type="submission" date="2025-08" db="UniProtKB">
        <authorList>
            <consortium name="RefSeq"/>
        </authorList>
    </citation>
    <scope>IDENTIFICATION</scope>
</reference>
<evidence type="ECO:0000256" key="4">
    <source>
        <dbReference type="ARBA" id="ARBA00004922"/>
    </source>
</evidence>
<evidence type="ECO:0000256" key="12">
    <source>
        <dbReference type="ARBA" id="ARBA00022989"/>
    </source>
</evidence>
<accession>A0A6P6S0Q2</accession>
<feature type="transmembrane region" description="Helical" evidence="16">
    <location>
        <begin position="234"/>
        <end position="256"/>
    </location>
</feature>
<evidence type="ECO:0000256" key="5">
    <source>
        <dbReference type="ARBA" id="ARBA00010810"/>
    </source>
</evidence>
<comment type="catalytic activity">
    <reaction evidence="15">
        <text>a di-trans,poly-cis-dolichyl diphosphooligosaccharide + L-asparaginyl-[protein] = N(4)-(oligosaccharide-(1-&gt;4)-N-acetyl-beta-D-glucosaminyl-(1-&gt;4)-N-acetyl-beta-D-glucosaminyl)-L-asparaginyl-[protein] + a di-trans,poly-cis-dolichyl diphosphate + H(+)</text>
        <dbReference type="Rhea" id="RHEA:22980"/>
        <dbReference type="Rhea" id="RHEA-COMP:12804"/>
        <dbReference type="Rhea" id="RHEA-COMP:12805"/>
        <dbReference type="Rhea" id="RHEA-COMP:19506"/>
        <dbReference type="Rhea" id="RHEA-COMP:19509"/>
        <dbReference type="ChEBI" id="CHEBI:15378"/>
        <dbReference type="ChEBI" id="CHEBI:50347"/>
        <dbReference type="ChEBI" id="CHEBI:57497"/>
        <dbReference type="ChEBI" id="CHEBI:57570"/>
        <dbReference type="ChEBI" id="CHEBI:132529"/>
        <dbReference type="EC" id="2.4.99.18"/>
    </reaction>
</comment>
<keyword evidence="11" id="KW-0460">Magnesium</keyword>
<name>A0A6P6S0Q2_9EIME</name>
<dbReference type="Gene3D" id="3.40.50.12610">
    <property type="match status" value="1"/>
</dbReference>
<dbReference type="PANTHER" id="PTHR13872:SF1">
    <property type="entry name" value="DOLICHYL-DIPHOSPHOOLIGOSACCHARIDE--PROTEIN GLYCOSYLTRANSFERASE SUBUNIT STT3B"/>
    <property type="match status" value="1"/>
</dbReference>
<sequence>MAGKRWSTTLEVICLFQIVLMCLFIRLFPAIRGESTVYDFDPYFNHRATKYLAKEGFTEFWNWYDDSSWYPLGRPVGQTLFPGLMTTSYVFYRVLRLLGVVVRVSTVSSFLPPAFSCLNALIAHCFAKHASGSRSAGLFAALFAGISPAYVKTSLVGSYDNECVAIFAMLSGFYQWTRAIKSGSMFSAFLTAIPSAYMATAWGGYVFLLNAIAVHMVALTVLGSATPRHHVAYIVFYITMTALCINVPFLNFTALWSSEHMASHGVFLFVVALGVSQFASRLIPATAVKDLRKWVAGLTAALLVIAVGALALTGKTAWSSRSLTLLDPTYATKYVPIIASVSEHQPTTWASYFLDLHMNIFLAPLGLIIALQRGGGSFFIGLYGVLACYFSAVMVRLMLVLSPAASMLAGFGASLLVTRILVHSRPIGRTNMPKPDDFHEAYHWFRQNTHPKAKIMSWWDYGYQLSEVGNRTVLVDNNTWNSTHIATVGLAFASEESEAYNIAQDLDVDYIFVVFGGLARFASDDLNKLLWMVRIASGVFPRIQQSNFLGPRGQFTVGSEAPSSLKRSLMYKLSYHRFSQATKGFDFARKVQIDSTAIRLKHFEEVYTTENWVVRIYKVRKRADRDTKMHNAIESAL</sequence>
<evidence type="ECO:0000256" key="2">
    <source>
        <dbReference type="ARBA" id="ARBA00001946"/>
    </source>
</evidence>
<organism evidence="19 20">
    <name type="scientific">Cyclospora cayetanensis</name>
    <dbReference type="NCBI Taxonomy" id="88456"/>
    <lineage>
        <taxon>Eukaryota</taxon>
        <taxon>Sar</taxon>
        <taxon>Alveolata</taxon>
        <taxon>Apicomplexa</taxon>
        <taxon>Conoidasida</taxon>
        <taxon>Coccidia</taxon>
        <taxon>Eucoccidiorida</taxon>
        <taxon>Eimeriorina</taxon>
        <taxon>Eimeriidae</taxon>
        <taxon>Cyclospora</taxon>
    </lineage>
</organism>
<feature type="domain" description="STT3/PglB/AglB core" evidence="18">
    <location>
        <begin position="455"/>
        <end position="511"/>
    </location>
</feature>
<evidence type="ECO:0000256" key="15">
    <source>
        <dbReference type="ARBA" id="ARBA00048829"/>
    </source>
</evidence>
<evidence type="ECO:0000256" key="1">
    <source>
        <dbReference type="ARBA" id="ARBA00001936"/>
    </source>
</evidence>
<feature type="transmembrane region" description="Helical" evidence="16">
    <location>
        <begin position="12"/>
        <end position="31"/>
    </location>
</feature>
<keyword evidence="10" id="KW-0479">Metal-binding</keyword>
<keyword evidence="13 16" id="KW-0472">Membrane</keyword>
<dbReference type="Proteomes" id="UP000515125">
    <property type="component" value="Unplaced"/>
</dbReference>
<feature type="transmembrane region" description="Helical" evidence="16">
    <location>
        <begin position="76"/>
        <end position="95"/>
    </location>
</feature>
<keyword evidence="14" id="KW-0464">Manganese</keyword>
<comment type="cofactor">
    <cofactor evidence="1">
        <name>Mn(2+)</name>
        <dbReference type="ChEBI" id="CHEBI:29035"/>
    </cofactor>
</comment>
<evidence type="ECO:0000256" key="16">
    <source>
        <dbReference type="SAM" id="Phobius"/>
    </source>
</evidence>
<feature type="transmembrane region" description="Helical" evidence="16">
    <location>
        <begin position="205"/>
        <end position="222"/>
    </location>
</feature>
<comment type="subcellular location">
    <subcellularLocation>
        <location evidence="3">Endomembrane system</location>
        <topology evidence="3">Multi-pass membrane protein</topology>
    </subcellularLocation>
</comment>
<dbReference type="PANTHER" id="PTHR13872">
    <property type="entry name" value="DOLICHYL-DIPHOSPHOOLIGOSACCHARIDE--PROTEIN GLYCOSYLTRANSFERASE SUBUNIT"/>
    <property type="match status" value="1"/>
</dbReference>
<evidence type="ECO:0000256" key="13">
    <source>
        <dbReference type="ARBA" id="ARBA00023136"/>
    </source>
</evidence>
<dbReference type="InterPro" id="IPR003674">
    <property type="entry name" value="Oligo_trans_STT3"/>
</dbReference>
<feature type="transmembrane region" description="Helical" evidence="16">
    <location>
        <begin position="262"/>
        <end position="283"/>
    </location>
</feature>
<dbReference type="RefSeq" id="XP_026193693.1">
    <property type="nucleotide sequence ID" value="XM_026337908.1"/>
</dbReference>
<evidence type="ECO:0000256" key="10">
    <source>
        <dbReference type="ARBA" id="ARBA00022723"/>
    </source>
</evidence>
<protein>
    <recommendedName>
        <fullName evidence="6">dolichyl-diphosphooligosaccharide--protein glycotransferase</fullName>
        <ecNumber evidence="6">2.4.99.18</ecNumber>
    </recommendedName>
</protein>
<dbReference type="EC" id="2.4.99.18" evidence="6"/>
<dbReference type="AlphaFoldDB" id="A0A6P6S0Q2"/>